<accession>A0A1X7UG66</accession>
<feature type="chain" id="PRO_5010855064" evidence="1">
    <location>
        <begin position="24"/>
        <end position="66"/>
    </location>
</feature>
<sequence>MTRYWSSWASLLFLHQSFHLLVEQNLKDEHSLHLHEVHLLLRAQFCCDRLQIHPVRKIVQLTSMFV</sequence>
<protein>
    <submittedName>
        <fullName evidence="2">Uncharacterized protein</fullName>
    </submittedName>
</protein>
<evidence type="ECO:0000256" key="1">
    <source>
        <dbReference type="SAM" id="SignalP"/>
    </source>
</evidence>
<dbReference type="AlphaFoldDB" id="A0A1X7UG66"/>
<name>A0A1X7UG66_AMPQE</name>
<proteinExistence type="predicted"/>
<keyword evidence="1" id="KW-0732">Signal</keyword>
<dbReference type="EnsemblMetazoa" id="Aqu2.1.26959_001">
    <property type="protein sequence ID" value="Aqu2.1.26959_001"/>
    <property type="gene ID" value="Aqu2.1.26959"/>
</dbReference>
<organism evidence="2">
    <name type="scientific">Amphimedon queenslandica</name>
    <name type="common">Sponge</name>
    <dbReference type="NCBI Taxonomy" id="400682"/>
    <lineage>
        <taxon>Eukaryota</taxon>
        <taxon>Metazoa</taxon>
        <taxon>Porifera</taxon>
        <taxon>Demospongiae</taxon>
        <taxon>Heteroscleromorpha</taxon>
        <taxon>Haplosclerida</taxon>
        <taxon>Niphatidae</taxon>
        <taxon>Amphimedon</taxon>
    </lineage>
</organism>
<dbReference type="InParanoid" id="A0A1X7UG66"/>
<evidence type="ECO:0000313" key="2">
    <source>
        <dbReference type="EnsemblMetazoa" id="Aqu2.1.26959_001"/>
    </source>
</evidence>
<reference evidence="2" key="1">
    <citation type="submission" date="2017-05" db="UniProtKB">
        <authorList>
            <consortium name="EnsemblMetazoa"/>
        </authorList>
    </citation>
    <scope>IDENTIFICATION</scope>
</reference>
<feature type="signal peptide" evidence="1">
    <location>
        <begin position="1"/>
        <end position="23"/>
    </location>
</feature>